<dbReference type="KEGG" id="minf:MESINF_2794"/>
<gene>
    <name evidence="1" type="ORF">MESINF_2794</name>
</gene>
<dbReference type="Proteomes" id="UP000250796">
    <property type="component" value="Chromosome MESINF"/>
</dbReference>
<keyword evidence="2" id="KW-1185">Reference proteome</keyword>
<evidence type="ECO:0000313" key="1">
    <source>
        <dbReference type="EMBL" id="SSC14234.1"/>
    </source>
</evidence>
<proteinExistence type="predicted"/>
<organism evidence="1 2">
    <name type="scientific">Mesotoga infera</name>
    <dbReference type="NCBI Taxonomy" id="1236046"/>
    <lineage>
        <taxon>Bacteria</taxon>
        <taxon>Thermotogati</taxon>
        <taxon>Thermotogota</taxon>
        <taxon>Thermotogae</taxon>
        <taxon>Kosmotogales</taxon>
        <taxon>Kosmotogaceae</taxon>
        <taxon>Mesotoga</taxon>
    </lineage>
</organism>
<reference evidence="1 2" key="1">
    <citation type="submission" date="2017-01" db="EMBL/GenBank/DDBJ databases">
        <authorList>
            <person name="Erauso G."/>
        </authorList>
    </citation>
    <scope>NUCLEOTIDE SEQUENCE [LARGE SCALE GENOMIC DNA]</scope>
    <source>
        <strain evidence="1">MESINF1</strain>
    </source>
</reference>
<protein>
    <recommendedName>
        <fullName evidence="3">DUF3996 domain-containing protein</fullName>
    </recommendedName>
</protein>
<dbReference type="EMBL" id="LS974202">
    <property type="protein sequence ID" value="SSC14234.1"/>
    <property type="molecule type" value="Genomic_DNA"/>
</dbReference>
<evidence type="ECO:0008006" key="3">
    <source>
        <dbReference type="Google" id="ProtNLM"/>
    </source>
</evidence>
<dbReference type="RefSeq" id="WP_169700644.1">
    <property type="nucleotide sequence ID" value="NZ_LS974202.1"/>
</dbReference>
<name>A0A7Z7PS81_9BACT</name>
<evidence type="ECO:0000313" key="2">
    <source>
        <dbReference type="Proteomes" id="UP000250796"/>
    </source>
</evidence>
<accession>A0A7Z7PS81</accession>
<dbReference type="AlphaFoldDB" id="A0A7Z7PS81"/>
<sequence length="164" mass="18187">MKKLTLISVLVLSAMVFSIAFNVGIGVNLDMSSGSVETPVFAELSVGTPLIRGVVQSYIFSFNWSSFVVKGFSIPDHSYIGLVATPGVFNNFYVRLQLYWSLNHIFQIIEGSRKPQGTPLYSRIGFGSYIGKFMLDGGFDGYWILEPLNTVPFARPYLALGYSF</sequence>